<accession>A0AAQ6IHA8</accession>
<organism evidence="1 2">
    <name type="scientific">Anabas testudineus</name>
    <name type="common">Climbing perch</name>
    <name type="synonym">Anthias testudineus</name>
    <dbReference type="NCBI Taxonomy" id="64144"/>
    <lineage>
        <taxon>Eukaryota</taxon>
        <taxon>Metazoa</taxon>
        <taxon>Chordata</taxon>
        <taxon>Craniata</taxon>
        <taxon>Vertebrata</taxon>
        <taxon>Euteleostomi</taxon>
        <taxon>Actinopterygii</taxon>
        <taxon>Neopterygii</taxon>
        <taxon>Teleostei</taxon>
        <taxon>Neoteleostei</taxon>
        <taxon>Acanthomorphata</taxon>
        <taxon>Anabantaria</taxon>
        <taxon>Anabantiformes</taxon>
        <taxon>Anabantoidei</taxon>
        <taxon>Anabantidae</taxon>
        <taxon>Anabas</taxon>
    </lineage>
</organism>
<protein>
    <submittedName>
        <fullName evidence="1">Uncharacterized protein</fullName>
    </submittedName>
</protein>
<dbReference type="Ensembl" id="ENSATET00000078195.1">
    <property type="protein sequence ID" value="ENSATEP00000073127.1"/>
    <property type="gene ID" value="ENSATEG00000032866.1"/>
</dbReference>
<dbReference type="Ensembl" id="ENSATET00000077590.1">
    <property type="protein sequence ID" value="ENSATEP00000075105.1"/>
    <property type="gene ID" value="ENSATEG00000031943.1"/>
</dbReference>
<reference evidence="1" key="2">
    <citation type="submission" date="2025-05" db="UniProtKB">
        <authorList>
            <consortium name="Ensembl"/>
        </authorList>
    </citation>
    <scope>IDENTIFICATION</scope>
</reference>
<dbReference type="SUPFAM" id="SSF47391">
    <property type="entry name" value="Dimerization-anchoring domain of cAMP-dependent PK regulatory subunit"/>
    <property type="match status" value="1"/>
</dbReference>
<evidence type="ECO:0000313" key="2">
    <source>
        <dbReference type="Proteomes" id="UP000265040"/>
    </source>
</evidence>
<dbReference type="CDD" id="cd12100">
    <property type="entry name" value="DD_CABYR_SP17"/>
    <property type="match status" value="1"/>
</dbReference>
<dbReference type="Gene3D" id="1.20.890.10">
    <property type="entry name" value="cAMP-dependent protein kinase regulatory subunit, dimerization-anchoring domain"/>
    <property type="match status" value="1"/>
</dbReference>
<evidence type="ECO:0000313" key="1">
    <source>
        <dbReference type="Ensembl" id="ENSATEP00000073127.1"/>
    </source>
</evidence>
<proteinExistence type="predicted"/>
<dbReference type="AlphaFoldDB" id="A0AAQ6IHA8"/>
<reference evidence="1 2" key="1">
    <citation type="submission" date="2021-04" db="EMBL/GenBank/DDBJ databases">
        <authorList>
            <consortium name="Wellcome Sanger Institute Data Sharing"/>
        </authorList>
    </citation>
    <scope>NUCLEOTIDE SEQUENCE [LARGE SCALE GENOMIC DNA]</scope>
</reference>
<keyword evidence="2" id="KW-1185">Reference proteome</keyword>
<dbReference type="Ensembl" id="ENSATET00000081830.1">
    <property type="protein sequence ID" value="ENSATEP00000076974.1"/>
    <property type="gene ID" value="ENSATEG00000031627.1"/>
</dbReference>
<gene>
    <name evidence="1" type="primary">MLLT11</name>
</gene>
<name>A0AAQ6IHA8_ANATE</name>
<sequence length="75" mass="8505">LLSSLSIWVSSPYGLKSMMECLSRATLLSQPEDIPDFLTKYMSGLINFRDSGHETDPKLLCFQSWFVKALVTNVF</sequence>
<dbReference type="Proteomes" id="UP000265040">
    <property type="component" value="Chromosome 5"/>
</dbReference>
<dbReference type="InterPro" id="IPR047579">
    <property type="entry name" value="DD_CABYR_SP17"/>
</dbReference>
<dbReference type="GeneTree" id="ENSGT01060000248756"/>